<dbReference type="EC" id="5.2.1.8" evidence="3"/>
<feature type="domain" description="PpiC" evidence="9">
    <location>
        <begin position="100"/>
        <end position="217"/>
    </location>
</feature>
<keyword evidence="8" id="KW-0413">Isomerase</keyword>
<dbReference type="AlphaFoldDB" id="A0A512DHC2"/>
<name>A0A512DHC2_9PROT</name>
<dbReference type="SUPFAM" id="SSF54534">
    <property type="entry name" value="FKBP-like"/>
    <property type="match status" value="1"/>
</dbReference>
<dbReference type="Gene3D" id="3.10.50.40">
    <property type="match status" value="1"/>
</dbReference>
<dbReference type="EMBL" id="BJYZ01000001">
    <property type="protein sequence ID" value="GEO35877.1"/>
    <property type="molecule type" value="Genomic_DNA"/>
</dbReference>
<organism evidence="10 11">
    <name type="scientific">Skermanella aerolata</name>
    <dbReference type="NCBI Taxonomy" id="393310"/>
    <lineage>
        <taxon>Bacteria</taxon>
        <taxon>Pseudomonadati</taxon>
        <taxon>Pseudomonadota</taxon>
        <taxon>Alphaproteobacteria</taxon>
        <taxon>Rhodospirillales</taxon>
        <taxon>Azospirillaceae</taxon>
        <taxon>Skermanella</taxon>
    </lineage>
</organism>
<evidence type="ECO:0000256" key="4">
    <source>
        <dbReference type="ARBA" id="ARBA00018370"/>
    </source>
</evidence>
<dbReference type="InterPro" id="IPR046357">
    <property type="entry name" value="PPIase_dom_sf"/>
</dbReference>
<evidence type="ECO:0000259" key="9">
    <source>
        <dbReference type="PROSITE" id="PS50198"/>
    </source>
</evidence>
<evidence type="ECO:0000313" key="11">
    <source>
        <dbReference type="Proteomes" id="UP000321523"/>
    </source>
</evidence>
<dbReference type="OrthoDB" id="14196at2"/>
<dbReference type="InterPro" id="IPR027304">
    <property type="entry name" value="Trigger_fact/SurA_dom_sf"/>
</dbReference>
<dbReference type="InterPro" id="IPR000297">
    <property type="entry name" value="PPIase_PpiC"/>
</dbReference>
<dbReference type="Pfam" id="PF00639">
    <property type="entry name" value="Rotamase"/>
    <property type="match status" value="1"/>
</dbReference>
<comment type="caution">
    <text evidence="10">The sequence shown here is derived from an EMBL/GenBank/DDBJ whole genome shotgun (WGS) entry which is preliminary data.</text>
</comment>
<sequence>MELGTAVTTVKGDAISVADVILHLKAKGTFRTAIYEIIEQRVIEYKLREHTVTLPQAEIDERVQARRTTLGLWDDAAFTSYLKHFGLTKEQWLATISAEMRRERLRDAIVTKDLVQNYYRQHSSRFTSISVARIACRTKADAEKALSAATDSVTDFVELARQYSVDENTRFSGGYIGNLKRGMLPGEVDERAFACRDDGVIGPFAENGVWTIYKIYSRTVTKLNDALVKQIKDVLFEEWLRHQVCIAPA</sequence>
<evidence type="ECO:0000256" key="5">
    <source>
        <dbReference type="ARBA" id="ARBA00023110"/>
    </source>
</evidence>
<evidence type="ECO:0000256" key="3">
    <source>
        <dbReference type="ARBA" id="ARBA00013194"/>
    </source>
</evidence>
<evidence type="ECO:0000256" key="1">
    <source>
        <dbReference type="ARBA" id="ARBA00000971"/>
    </source>
</evidence>
<keyword evidence="11" id="KW-1185">Reference proteome</keyword>
<proteinExistence type="inferred from homology"/>
<comment type="catalytic activity">
    <reaction evidence="1">
        <text>[protein]-peptidylproline (omega=180) = [protein]-peptidylproline (omega=0)</text>
        <dbReference type="Rhea" id="RHEA:16237"/>
        <dbReference type="Rhea" id="RHEA-COMP:10747"/>
        <dbReference type="Rhea" id="RHEA-COMP:10748"/>
        <dbReference type="ChEBI" id="CHEBI:83833"/>
        <dbReference type="ChEBI" id="CHEBI:83834"/>
        <dbReference type="EC" id="5.2.1.8"/>
    </reaction>
</comment>
<dbReference type="PANTHER" id="PTHR47245">
    <property type="entry name" value="PEPTIDYLPROLYL ISOMERASE"/>
    <property type="match status" value="1"/>
</dbReference>
<dbReference type="RefSeq" id="WP_044431381.1">
    <property type="nucleotide sequence ID" value="NZ_BJYZ01000001.1"/>
</dbReference>
<evidence type="ECO:0000256" key="8">
    <source>
        <dbReference type="PROSITE-ProRule" id="PRU00278"/>
    </source>
</evidence>
<dbReference type="PROSITE" id="PS50198">
    <property type="entry name" value="PPIC_PPIASE_2"/>
    <property type="match status" value="1"/>
</dbReference>
<evidence type="ECO:0000256" key="7">
    <source>
        <dbReference type="ARBA" id="ARBA00031484"/>
    </source>
</evidence>
<dbReference type="InterPro" id="IPR050245">
    <property type="entry name" value="PrsA_foldase"/>
</dbReference>
<evidence type="ECO:0000313" key="10">
    <source>
        <dbReference type="EMBL" id="GEO35877.1"/>
    </source>
</evidence>
<dbReference type="PANTHER" id="PTHR47245:SF2">
    <property type="entry name" value="PEPTIDYL-PROLYL CIS-TRANS ISOMERASE HP_0175-RELATED"/>
    <property type="match status" value="1"/>
</dbReference>
<dbReference type="GO" id="GO:0003755">
    <property type="term" value="F:peptidyl-prolyl cis-trans isomerase activity"/>
    <property type="evidence" value="ECO:0007669"/>
    <property type="project" value="UniProtKB-KW"/>
</dbReference>
<protein>
    <recommendedName>
        <fullName evidence="4">Parvulin-like PPIase</fullName>
        <ecNumber evidence="3">5.2.1.8</ecNumber>
    </recommendedName>
    <alternativeName>
        <fullName evidence="6">Peptidyl-prolyl cis-trans isomerase plp</fullName>
    </alternativeName>
    <alternativeName>
        <fullName evidence="7">Rotamase plp</fullName>
    </alternativeName>
</protein>
<dbReference type="Proteomes" id="UP000321523">
    <property type="component" value="Unassembled WGS sequence"/>
</dbReference>
<accession>A0A512DHC2</accession>
<evidence type="ECO:0000256" key="6">
    <source>
        <dbReference type="ARBA" id="ARBA00030642"/>
    </source>
</evidence>
<dbReference type="SUPFAM" id="SSF109998">
    <property type="entry name" value="Triger factor/SurA peptide-binding domain-like"/>
    <property type="match status" value="1"/>
</dbReference>
<gene>
    <name evidence="10" type="ORF">SAE02_00250</name>
</gene>
<comment type="similarity">
    <text evidence="2">Belongs to the PpiC/parvulin rotamase family.</text>
</comment>
<dbReference type="Gene3D" id="1.10.4030.10">
    <property type="entry name" value="Porin chaperone SurA, peptide-binding domain"/>
    <property type="match status" value="1"/>
</dbReference>
<keyword evidence="5 8" id="KW-0697">Rotamase</keyword>
<evidence type="ECO:0000256" key="2">
    <source>
        <dbReference type="ARBA" id="ARBA00007656"/>
    </source>
</evidence>
<reference evidence="10 11" key="1">
    <citation type="submission" date="2019-07" db="EMBL/GenBank/DDBJ databases">
        <title>Whole genome shotgun sequence of Skermanella aerolata NBRC 106429.</title>
        <authorList>
            <person name="Hosoyama A."/>
            <person name="Uohara A."/>
            <person name="Ohji S."/>
            <person name="Ichikawa N."/>
        </authorList>
    </citation>
    <scope>NUCLEOTIDE SEQUENCE [LARGE SCALE GENOMIC DNA]</scope>
    <source>
        <strain evidence="10 11">NBRC 106429</strain>
    </source>
</reference>